<feature type="transmembrane region" description="Helical" evidence="6">
    <location>
        <begin position="102"/>
        <end position="123"/>
    </location>
</feature>
<dbReference type="EMBL" id="JANAWD010000120">
    <property type="protein sequence ID" value="KAJ3486473.1"/>
    <property type="molecule type" value="Genomic_DNA"/>
</dbReference>
<keyword evidence="9" id="KW-1185">Reference proteome</keyword>
<accession>A0AAD5V512</accession>
<comment type="caution">
    <text evidence="8">The sequence shown here is derived from an EMBL/GenBank/DDBJ whole genome shotgun (WGS) entry which is preliminary data.</text>
</comment>
<evidence type="ECO:0000313" key="9">
    <source>
        <dbReference type="Proteomes" id="UP001212997"/>
    </source>
</evidence>
<feature type="transmembrane region" description="Helical" evidence="6">
    <location>
        <begin position="165"/>
        <end position="183"/>
    </location>
</feature>
<protein>
    <recommendedName>
        <fullName evidence="7">Major facilitator superfamily (MFS) profile domain-containing protein</fullName>
    </recommendedName>
</protein>
<evidence type="ECO:0000256" key="3">
    <source>
        <dbReference type="ARBA" id="ARBA00022692"/>
    </source>
</evidence>
<comment type="subcellular location">
    <subcellularLocation>
        <location evidence="1">Membrane</location>
        <topology evidence="1">Multi-pass membrane protein</topology>
    </subcellularLocation>
</comment>
<gene>
    <name evidence="8" type="ORF">NLI96_g4211</name>
</gene>
<reference evidence="8" key="1">
    <citation type="submission" date="2022-07" db="EMBL/GenBank/DDBJ databases">
        <title>Genome Sequence of Physisporinus lineatus.</title>
        <authorList>
            <person name="Buettner E."/>
        </authorList>
    </citation>
    <scope>NUCLEOTIDE SEQUENCE</scope>
    <source>
        <strain evidence="8">VT162</strain>
    </source>
</reference>
<dbReference type="PROSITE" id="PS50850">
    <property type="entry name" value="MFS"/>
    <property type="match status" value="1"/>
</dbReference>
<evidence type="ECO:0000256" key="4">
    <source>
        <dbReference type="ARBA" id="ARBA00022989"/>
    </source>
</evidence>
<keyword evidence="4 6" id="KW-1133">Transmembrane helix</keyword>
<feature type="transmembrane region" description="Helical" evidence="6">
    <location>
        <begin position="234"/>
        <end position="252"/>
    </location>
</feature>
<evidence type="ECO:0000259" key="7">
    <source>
        <dbReference type="PROSITE" id="PS50850"/>
    </source>
</evidence>
<dbReference type="Pfam" id="PF07690">
    <property type="entry name" value="MFS_1"/>
    <property type="match status" value="1"/>
</dbReference>
<feature type="transmembrane region" description="Helical" evidence="6">
    <location>
        <begin position="363"/>
        <end position="396"/>
    </location>
</feature>
<name>A0AAD5V512_9APHY</name>
<dbReference type="PANTHER" id="PTHR42718:SF9">
    <property type="entry name" value="MAJOR FACILITATOR SUPERFAMILY MULTIDRUG TRANSPORTER MFSC"/>
    <property type="match status" value="1"/>
</dbReference>
<keyword evidence="3 6" id="KW-0812">Transmembrane</keyword>
<feature type="domain" description="Major facilitator superfamily (MFS) profile" evidence="7">
    <location>
        <begin position="1"/>
        <end position="447"/>
    </location>
</feature>
<proteinExistence type="predicted"/>
<sequence length="511" mass="54065">MQPKVKSGLITATICLVTFLSIFLTGATTVALTTIGNDLKFKQADLQWPLNVYASIGAAFAPRPWAFILFLGMQGIGSAANIPSGISIISSYFPPGKAKNQAFALLGAGQPIGYMIGMILGGILTDSGASWRAIYWLQAGLGCLLCGLGWYVLPEDEVSKRYDKGLDIIGAILSTCGLGLLVQSTTAPRGWATPFVPSLLGTAIILIVSFVLWEIRREAKGQSVLLPMSMFSQPGAKMGPVVLLVVFGWWGFNTQGYFIPLFFQQVKGLSPLKTALWLVPSGVSGLITNLVTGYLIAVVPGQILVIVGLLSCIVSCVLFAVIQVQASYWAMSFIIVITLPILDLAYTVANLQVCSSFAGDSQALAGSIFSVATRLGTSIGLAVTSSIATSVSLAYNKKHPDLSATDPQVLLAGFRSAGWTCTASLLLSLAIAIVGLRGVGLVGQRPRVEKVRSDLELNDLGNSRWGTQASELPVGTTVTETAVRAEREFEFGSSSKTGTVIPSEKSSIKEI</sequence>
<feature type="transmembrane region" description="Helical" evidence="6">
    <location>
        <begin position="328"/>
        <end position="351"/>
    </location>
</feature>
<keyword evidence="2" id="KW-0813">Transport</keyword>
<feature type="transmembrane region" description="Helical" evidence="6">
    <location>
        <begin position="135"/>
        <end position="153"/>
    </location>
</feature>
<dbReference type="InterPro" id="IPR036259">
    <property type="entry name" value="MFS_trans_sf"/>
</dbReference>
<evidence type="ECO:0000256" key="2">
    <source>
        <dbReference type="ARBA" id="ARBA00022448"/>
    </source>
</evidence>
<dbReference type="GO" id="GO:0016020">
    <property type="term" value="C:membrane"/>
    <property type="evidence" value="ECO:0007669"/>
    <property type="project" value="UniProtKB-SubCell"/>
</dbReference>
<dbReference type="GO" id="GO:0022857">
    <property type="term" value="F:transmembrane transporter activity"/>
    <property type="evidence" value="ECO:0007669"/>
    <property type="project" value="InterPro"/>
</dbReference>
<evidence type="ECO:0000256" key="6">
    <source>
        <dbReference type="SAM" id="Phobius"/>
    </source>
</evidence>
<dbReference type="InterPro" id="IPR011701">
    <property type="entry name" value="MFS"/>
</dbReference>
<feature type="transmembrane region" description="Helical" evidence="6">
    <location>
        <begin position="303"/>
        <end position="322"/>
    </location>
</feature>
<dbReference type="SUPFAM" id="SSF103473">
    <property type="entry name" value="MFS general substrate transporter"/>
    <property type="match status" value="1"/>
</dbReference>
<feature type="transmembrane region" description="Helical" evidence="6">
    <location>
        <begin position="65"/>
        <end position="90"/>
    </location>
</feature>
<evidence type="ECO:0000256" key="1">
    <source>
        <dbReference type="ARBA" id="ARBA00004141"/>
    </source>
</evidence>
<feature type="transmembrane region" description="Helical" evidence="6">
    <location>
        <begin position="416"/>
        <end position="442"/>
    </location>
</feature>
<feature type="transmembrane region" description="Helical" evidence="6">
    <location>
        <begin position="275"/>
        <end position="296"/>
    </location>
</feature>
<dbReference type="InterPro" id="IPR020846">
    <property type="entry name" value="MFS_dom"/>
</dbReference>
<feature type="transmembrane region" description="Helical" evidence="6">
    <location>
        <begin position="195"/>
        <end position="213"/>
    </location>
</feature>
<dbReference type="PANTHER" id="PTHR42718">
    <property type="entry name" value="MAJOR FACILITATOR SUPERFAMILY MULTIDRUG TRANSPORTER MFSC"/>
    <property type="match status" value="1"/>
</dbReference>
<evidence type="ECO:0000256" key="5">
    <source>
        <dbReference type="ARBA" id="ARBA00023136"/>
    </source>
</evidence>
<dbReference type="Proteomes" id="UP001212997">
    <property type="component" value="Unassembled WGS sequence"/>
</dbReference>
<keyword evidence="5 6" id="KW-0472">Membrane</keyword>
<dbReference type="AlphaFoldDB" id="A0AAD5V512"/>
<organism evidence="8 9">
    <name type="scientific">Meripilus lineatus</name>
    <dbReference type="NCBI Taxonomy" id="2056292"/>
    <lineage>
        <taxon>Eukaryota</taxon>
        <taxon>Fungi</taxon>
        <taxon>Dikarya</taxon>
        <taxon>Basidiomycota</taxon>
        <taxon>Agaricomycotina</taxon>
        <taxon>Agaricomycetes</taxon>
        <taxon>Polyporales</taxon>
        <taxon>Meripilaceae</taxon>
        <taxon>Meripilus</taxon>
    </lineage>
</organism>
<evidence type="ECO:0000313" key="8">
    <source>
        <dbReference type="EMBL" id="KAJ3486473.1"/>
    </source>
</evidence>
<dbReference type="Gene3D" id="1.20.1250.20">
    <property type="entry name" value="MFS general substrate transporter like domains"/>
    <property type="match status" value="2"/>
</dbReference>